<name>A0A256G753_9HYPH</name>
<dbReference type="InterPro" id="IPR056510">
    <property type="entry name" value="WapI"/>
</dbReference>
<evidence type="ECO:0000313" key="2">
    <source>
        <dbReference type="Proteomes" id="UP000216188"/>
    </source>
</evidence>
<gene>
    <name evidence="1" type="ORF">CEV34_4102</name>
</gene>
<dbReference type="RefSeq" id="WP_094544296.1">
    <property type="nucleotide sequence ID" value="NZ_JBHEEM010000022.1"/>
</dbReference>
<proteinExistence type="predicted"/>
<protein>
    <submittedName>
        <fullName evidence="1">Uncharacterized protein</fullName>
    </submittedName>
</protein>
<dbReference type="Proteomes" id="UP000216188">
    <property type="component" value="Unassembled WGS sequence"/>
</dbReference>
<dbReference type="EMBL" id="NNRM01000042">
    <property type="protein sequence ID" value="OYR22904.1"/>
    <property type="molecule type" value="Genomic_DNA"/>
</dbReference>
<reference evidence="1 2" key="1">
    <citation type="submission" date="2017-07" db="EMBL/GenBank/DDBJ databases">
        <title>Phylogenetic study on the rhizospheric bacterium Ochrobactrum sp. A44.</title>
        <authorList>
            <person name="Krzyzanowska D.M."/>
            <person name="Ossowicki A."/>
            <person name="Rajewska M."/>
            <person name="Maciag T."/>
            <person name="Kaczynski Z."/>
            <person name="Czerwicka M."/>
            <person name="Jafra S."/>
        </authorList>
    </citation>
    <scope>NUCLEOTIDE SEQUENCE [LARGE SCALE GENOMIC DNA]</scope>
    <source>
        <strain evidence="1 2">CCUG 30717</strain>
    </source>
</reference>
<evidence type="ECO:0000313" key="1">
    <source>
        <dbReference type="EMBL" id="OYR22904.1"/>
    </source>
</evidence>
<sequence length="145" mass="16215">MTDEPGLRFSGFSLWIDGRQFPDVSDFWDGNWLMVRARMEANGARVECEGPVLMTVDIKEFRDQLTAMAASLTGEATLKGLEPEINAVLKMQKLGQVEAVIEMTADPVNQHHRFVLESDQSYLPGLIRSCDAILRKFAVIEKKGA</sequence>
<dbReference type="AlphaFoldDB" id="A0A256G753"/>
<dbReference type="Pfam" id="PF24716">
    <property type="entry name" value="WapI"/>
    <property type="match status" value="1"/>
</dbReference>
<organism evidence="1 2">
    <name type="scientific">Brucella pseudogrignonensis</name>
    <dbReference type="NCBI Taxonomy" id="419475"/>
    <lineage>
        <taxon>Bacteria</taxon>
        <taxon>Pseudomonadati</taxon>
        <taxon>Pseudomonadota</taxon>
        <taxon>Alphaproteobacteria</taxon>
        <taxon>Hyphomicrobiales</taxon>
        <taxon>Brucellaceae</taxon>
        <taxon>Brucella/Ochrobactrum group</taxon>
        <taxon>Brucella</taxon>
    </lineage>
</organism>
<keyword evidence="2" id="KW-1185">Reference proteome</keyword>
<accession>A0A256G753</accession>
<comment type="caution">
    <text evidence="1">The sequence shown here is derived from an EMBL/GenBank/DDBJ whole genome shotgun (WGS) entry which is preliminary data.</text>
</comment>